<dbReference type="SUPFAM" id="SSF55729">
    <property type="entry name" value="Acyl-CoA N-acyltransferases (Nat)"/>
    <property type="match status" value="1"/>
</dbReference>
<sequence>MNIRIDYVKSKKDWVDFLKLPWSIYKDNPYWVMPLLTEVKETLDIEKNPFWKHARREIFLARRDGETVGRIVAIINENHINFHEERTGFFGFFECIKDFEVAQSLWDEAKRWLKINKMDVMRGPVSPSMNDECAFLLEGFDKPPTVMMPYTQLYYLELAERYGFKKQKTSMLFSKKQKMAFLNGLKEW</sequence>
<name>A0A117M751_UNCT6</name>
<protein>
    <recommendedName>
        <fullName evidence="3">N-acetyltransferase domain-containing protein</fullName>
    </recommendedName>
</protein>
<dbReference type="PATRIC" id="fig|1635277.3.peg.73"/>
<dbReference type="Proteomes" id="UP000053467">
    <property type="component" value="Unassembled WGS sequence"/>
</dbReference>
<evidence type="ECO:0000313" key="2">
    <source>
        <dbReference type="Proteomes" id="UP000053467"/>
    </source>
</evidence>
<gene>
    <name evidence="1" type="ORF">XE03_0068</name>
</gene>
<evidence type="ECO:0008006" key="3">
    <source>
        <dbReference type="Google" id="ProtNLM"/>
    </source>
</evidence>
<dbReference type="PANTHER" id="PTHR41368">
    <property type="entry name" value="PROTEIN YGHO"/>
    <property type="match status" value="1"/>
</dbReference>
<evidence type="ECO:0000313" key="1">
    <source>
        <dbReference type="EMBL" id="KUK88062.1"/>
    </source>
</evidence>
<accession>A0A117M751</accession>
<dbReference type="InterPro" id="IPR039968">
    <property type="entry name" value="BcerS-like"/>
</dbReference>
<comment type="caution">
    <text evidence="1">The sequence shown here is derived from an EMBL/GenBank/DDBJ whole genome shotgun (WGS) entry which is preliminary data.</text>
</comment>
<dbReference type="InterPro" id="IPR016181">
    <property type="entry name" value="Acyl_CoA_acyltransferase"/>
</dbReference>
<dbReference type="PANTHER" id="PTHR41368:SF1">
    <property type="entry name" value="PROTEIN YGHO"/>
    <property type="match status" value="1"/>
</dbReference>
<dbReference type="AlphaFoldDB" id="A0A117M751"/>
<proteinExistence type="predicted"/>
<organism evidence="1 2">
    <name type="scientific">candidate division TA06 bacterium 34_109</name>
    <dbReference type="NCBI Taxonomy" id="1635277"/>
    <lineage>
        <taxon>Bacteria</taxon>
        <taxon>Bacteria division TA06</taxon>
    </lineage>
</organism>
<reference evidence="2" key="1">
    <citation type="journal article" date="2015" name="MBio">
        <title>Genome-Resolved Metagenomic Analysis Reveals Roles for Candidate Phyla and Other Microbial Community Members in Biogeochemical Transformations in Oil Reservoirs.</title>
        <authorList>
            <person name="Hu P."/>
            <person name="Tom L."/>
            <person name="Singh A."/>
            <person name="Thomas B.C."/>
            <person name="Baker B.J."/>
            <person name="Piceno Y.M."/>
            <person name="Andersen G.L."/>
            <person name="Banfield J.F."/>
        </authorList>
    </citation>
    <scope>NUCLEOTIDE SEQUENCE [LARGE SCALE GENOMIC DNA]</scope>
</reference>
<dbReference type="EMBL" id="LGGX01000001">
    <property type="protein sequence ID" value="KUK88062.1"/>
    <property type="molecule type" value="Genomic_DNA"/>
</dbReference>